<name>A0A2A6RHV7_9CHLR</name>
<dbReference type="InterPro" id="IPR045488">
    <property type="entry name" value="fvmRadSAM-pep"/>
</dbReference>
<keyword evidence="2" id="KW-1185">Reference proteome</keyword>
<organism evidence="1 2">
    <name type="scientific">Candidatus Viridilinea mediisalina</name>
    <dbReference type="NCBI Taxonomy" id="2024553"/>
    <lineage>
        <taxon>Bacteria</taxon>
        <taxon>Bacillati</taxon>
        <taxon>Chloroflexota</taxon>
        <taxon>Chloroflexia</taxon>
        <taxon>Chloroflexales</taxon>
        <taxon>Chloroflexineae</taxon>
        <taxon>Oscillochloridaceae</taxon>
        <taxon>Candidatus Viridilinea</taxon>
    </lineage>
</organism>
<sequence>MTKTPTTRFVPHLPDLMQRDDYCQDGQVPGERTVKFRISITPAGVSILADTQYPIELEELLARLGAKEIEQMLCG</sequence>
<dbReference type="Proteomes" id="UP000220527">
    <property type="component" value="Unassembled WGS sequence"/>
</dbReference>
<reference evidence="2" key="1">
    <citation type="submission" date="2017-08" db="EMBL/GenBank/DDBJ databases">
        <authorList>
            <person name="Grouzdev D.S."/>
            <person name="Gaisin V.A."/>
            <person name="Rysina M.S."/>
            <person name="Gorlenko V.M."/>
        </authorList>
    </citation>
    <scope>NUCLEOTIDE SEQUENCE [LARGE SCALE GENOMIC DNA]</scope>
    <source>
        <strain evidence="2">Kir15-3F</strain>
    </source>
</reference>
<evidence type="ECO:0000313" key="1">
    <source>
        <dbReference type="EMBL" id="PDW02714.1"/>
    </source>
</evidence>
<protein>
    <submittedName>
        <fullName evidence="1">Uncharacterized protein</fullName>
    </submittedName>
</protein>
<evidence type="ECO:0000313" key="2">
    <source>
        <dbReference type="Proteomes" id="UP000220527"/>
    </source>
</evidence>
<gene>
    <name evidence="1" type="ORF">CJ255_12460</name>
</gene>
<accession>A0A2A6RHV7</accession>
<dbReference type="AlphaFoldDB" id="A0A2A6RHV7"/>
<dbReference type="RefSeq" id="WP_097644429.1">
    <property type="nucleotide sequence ID" value="NZ_NQWI01000054.1"/>
</dbReference>
<dbReference type="OrthoDB" id="583068at2"/>
<dbReference type="Pfam" id="PF20007">
    <property type="entry name" value="fvmRadSAM-pep"/>
    <property type="match status" value="1"/>
</dbReference>
<comment type="caution">
    <text evidence="1">The sequence shown here is derived from an EMBL/GenBank/DDBJ whole genome shotgun (WGS) entry which is preliminary data.</text>
</comment>
<proteinExistence type="predicted"/>
<dbReference type="EMBL" id="NQWI01000054">
    <property type="protein sequence ID" value="PDW02714.1"/>
    <property type="molecule type" value="Genomic_DNA"/>
</dbReference>